<protein>
    <submittedName>
        <fullName evidence="2">Uncharacterized protein</fullName>
    </submittedName>
</protein>
<feature type="transmembrane region" description="Helical" evidence="1">
    <location>
        <begin position="7"/>
        <end position="24"/>
    </location>
</feature>
<reference evidence="2" key="1">
    <citation type="submission" date="2014-11" db="EMBL/GenBank/DDBJ databases">
        <authorList>
            <person name="Amaro Gonzalez C."/>
        </authorList>
    </citation>
    <scope>NUCLEOTIDE SEQUENCE</scope>
</reference>
<name>A0A0E9VAN9_ANGAN</name>
<dbReference type="EMBL" id="GBXM01033476">
    <property type="protein sequence ID" value="JAH75101.1"/>
    <property type="molecule type" value="Transcribed_RNA"/>
</dbReference>
<organism evidence="2">
    <name type="scientific">Anguilla anguilla</name>
    <name type="common">European freshwater eel</name>
    <name type="synonym">Muraena anguilla</name>
    <dbReference type="NCBI Taxonomy" id="7936"/>
    <lineage>
        <taxon>Eukaryota</taxon>
        <taxon>Metazoa</taxon>
        <taxon>Chordata</taxon>
        <taxon>Craniata</taxon>
        <taxon>Vertebrata</taxon>
        <taxon>Euteleostomi</taxon>
        <taxon>Actinopterygii</taxon>
        <taxon>Neopterygii</taxon>
        <taxon>Teleostei</taxon>
        <taxon>Anguilliformes</taxon>
        <taxon>Anguillidae</taxon>
        <taxon>Anguilla</taxon>
    </lineage>
</organism>
<reference evidence="2" key="2">
    <citation type="journal article" date="2015" name="Fish Shellfish Immunol.">
        <title>Early steps in the European eel (Anguilla anguilla)-Vibrio vulnificus interaction in the gills: Role of the RtxA13 toxin.</title>
        <authorList>
            <person name="Callol A."/>
            <person name="Pajuelo D."/>
            <person name="Ebbesson L."/>
            <person name="Teles M."/>
            <person name="MacKenzie S."/>
            <person name="Amaro C."/>
        </authorList>
    </citation>
    <scope>NUCLEOTIDE SEQUENCE</scope>
</reference>
<keyword evidence="1" id="KW-1133">Transmembrane helix</keyword>
<evidence type="ECO:0000313" key="2">
    <source>
        <dbReference type="EMBL" id="JAH75101.1"/>
    </source>
</evidence>
<keyword evidence="1" id="KW-0472">Membrane</keyword>
<accession>A0A0E9VAN9</accession>
<proteinExistence type="predicted"/>
<keyword evidence="1" id="KW-0812">Transmembrane</keyword>
<dbReference type="AlphaFoldDB" id="A0A0E9VAN9"/>
<evidence type="ECO:0000256" key="1">
    <source>
        <dbReference type="SAM" id="Phobius"/>
    </source>
</evidence>
<sequence length="25" mass="2861">MKQTKQPNFCIFAKITAFVALFSLN</sequence>